<name>A0A1B2EEM9_9HYPH</name>
<dbReference type="PROSITE" id="PS51318">
    <property type="entry name" value="TAT"/>
    <property type="match status" value="1"/>
</dbReference>
<reference evidence="1" key="1">
    <citation type="submission" date="2016-07" db="EMBL/GenBank/DDBJ databases">
        <title>Microvirga ossetica sp. nov. a new species of rhizobia isolated from root nodules of the legume species Vicia alpestris Steven originated from North Ossetia region in the Caucasus.</title>
        <authorList>
            <person name="Safronova V.I."/>
            <person name="Kuznetsova I.G."/>
            <person name="Sazanova A.L."/>
            <person name="Belimov A."/>
            <person name="Andronov E."/>
            <person name="Osledkin Y.S."/>
            <person name="Onishchuk O.P."/>
            <person name="Kurchak O.N."/>
            <person name="Shaposhnikov A.I."/>
            <person name="Willems A."/>
            <person name="Tikhonovich I.A."/>
        </authorList>
    </citation>
    <scope>NUCLEOTIDE SEQUENCE [LARGE SCALE GENOMIC DNA]</scope>
    <source>
        <strain evidence="1">V5/3M</strain>
    </source>
</reference>
<proteinExistence type="predicted"/>
<protein>
    <submittedName>
        <fullName evidence="1">Immunogenic protein</fullName>
    </submittedName>
</protein>
<dbReference type="Gene3D" id="3.40.190.10">
    <property type="entry name" value="Periplasmic binding protein-like II"/>
    <property type="match status" value="2"/>
</dbReference>
<organism evidence="1">
    <name type="scientific">Microvirga ossetica</name>
    <dbReference type="NCBI Taxonomy" id="1882682"/>
    <lineage>
        <taxon>Bacteria</taxon>
        <taxon>Pseudomonadati</taxon>
        <taxon>Pseudomonadota</taxon>
        <taxon>Alphaproteobacteria</taxon>
        <taxon>Hyphomicrobiales</taxon>
        <taxon>Methylobacteriaceae</taxon>
        <taxon>Microvirga</taxon>
    </lineage>
</organism>
<dbReference type="AlphaFoldDB" id="A0A1B2EEM9"/>
<dbReference type="OrthoDB" id="7976602at2"/>
<dbReference type="KEGG" id="moc:BB934_09320"/>
<evidence type="ECO:0000313" key="1">
    <source>
        <dbReference type="EMBL" id="ANY78408.1"/>
    </source>
</evidence>
<accession>A0A1B2EEM9</accession>
<dbReference type="EMBL" id="CP016616">
    <property type="protein sequence ID" value="ANY78408.1"/>
    <property type="molecule type" value="Genomic_DNA"/>
</dbReference>
<dbReference type="NCBIfam" id="TIGR02122">
    <property type="entry name" value="TRAP_TAXI"/>
    <property type="match status" value="1"/>
</dbReference>
<dbReference type="PANTHER" id="PTHR42941">
    <property type="entry name" value="SLL1037 PROTEIN"/>
    <property type="match status" value="1"/>
</dbReference>
<dbReference type="Pfam" id="PF16868">
    <property type="entry name" value="NMT1_3"/>
    <property type="match status" value="1"/>
</dbReference>
<dbReference type="PANTHER" id="PTHR42941:SF1">
    <property type="entry name" value="SLL1037 PROTEIN"/>
    <property type="match status" value="1"/>
</dbReference>
<dbReference type="InterPro" id="IPR011852">
    <property type="entry name" value="TRAP_TAXI"/>
</dbReference>
<dbReference type="CDD" id="cd13520">
    <property type="entry name" value="PBP2_TAXI_TRAP"/>
    <property type="match status" value="1"/>
</dbReference>
<dbReference type="SUPFAM" id="SSF53850">
    <property type="entry name" value="Periplasmic binding protein-like II"/>
    <property type="match status" value="1"/>
</dbReference>
<dbReference type="InterPro" id="IPR006311">
    <property type="entry name" value="TAT_signal"/>
</dbReference>
<gene>
    <name evidence="1" type="ORF">BB934_09320</name>
</gene>
<sequence>MSMKLTRRELAKIGLGLGAATALGRHAFAQAPAFFRIGTGGTAGTYYPVGGLIANAISNPPQLVLTAQASNGSVANVNSIVSGALESGFTQADVAYWAYSGTGLFEGKGKIEDLRLLANLYPESIHLVAAKSANIKSVADLKGKRVSLDEPGSGTLVDSRIILSGWGLKESDVKADFLKPNQAAERMRDGGMDAFFFVGGYPTSAITELAATGGGVDLVPLSGPEADAIRKQYSFFAADEIPAGTYKDVAAVKTLAVGAQWVTSAKVPDAVVYEVVKGLWSDKTRAALDAGHAKGKLIRKESALAGAGIPVHAGAERFYKEAGLSKG</sequence>